<name>A0A9D2KG20_9BACE</name>
<evidence type="ECO:0000313" key="1">
    <source>
        <dbReference type="EMBL" id="HIZ92798.1"/>
    </source>
</evidence>
<reference evidence="1" key="1">
    <citation type="journal article" date="2021" name="PeerJ">
        <title>Extensive microbial diversity within the chicken gut microbiome revealed by metagenomics and culture.</title>
        <authorList>
            <person name="Gilroy R."/>
            <person name="Ravi A."/>
            <person name="Getino M."/>
            <person name="Pursley I."/>
            <person name="Horton D.L."/>
            <person name="Alikhan N.F."/>
            <person name="Baker D."/>
            <person name="Gharbi K."/>
            <person name="Hall N."/>
            <person name="Watson M."/>
            <person name="Adriaenssens E.M."/>
            <person name="Foster-Nyarko E."/>
            <person name="Jarju S."/>
            <person name="Secka A."/>
            <person name="Antonio M."/>
            <person name="Oren A."/>
            <person name="Chaudhuri R.R."/>
            <person name="La Ragione R."/>
            <person name="Hildebrand F."/>
            <person name="Pallen M.J."/>
        </authorList>
    </citation>
    <scope>NUCLEOTIDE SEQUENCE</scope>
    <source>
        <strain evidence="1">CHK118-2852</strain>
    </source>
</reference>
<accession>A0A9D2KG20</accession>
<sequence>MYANKKKANPWIGTAAYELDVIRKRWHLTSDRQFAQAIAMNPRTVAKLNPRHRDGSLTLETVDRIYSILIALCRREYKGEEMEEEYRRLTDSRMRIAMSVAPLPPSIQAQLDDAKER</sequence>
<protein>
    <submittedName>
        <fullName evidence="1">Uncharacterized protein</fullName>
    </submittedName>
</protein>
<dbReference type="AlphaFoldDB" id="A0A9D2KG20"/>
<comment type="caution">
    <text evidence="1">The sequence shown here is derived from an EMBL/GenBank/DDBJ whole genome shotgun (WGS) entry which is preliminary data.</text>
</comment>
<dbReference type="EMBL" id="DXAV01000097">
    <property type="protein sequence ID" value="HIZ92798.1"/>
    <property type="molecule type" value="Genomic_DNA"/>
</dbReference>
<evidence type="ECO:0000313" key="2">
    <source>
        <dbReference type="Proteomes" id="UP000824108"/>
    </source>
</evidence>
<reference evidence="1" key="2">
    <citation type="submission" date="2021-04" db="EMBL/GenBank/DDBJ databases">
        <authorList>
            <person name="Gilroy R."/>
        </authorList>
    </citation>
    <scope>NUCLEOTIDE SEQUENCE</scope>
    <source>
        <strain evidence="1">CHK118-2852</strain>
    </source>
</reference>
<dbReference type="Proteomes" id="UP000824108">
    <property type="component" value="Unassembled WGS sequence"/>
</dbReference>
<gene>
    <name evidence="1" type="ORF">H9807_11900</name>
</gene>
<organism evidence="1 2">
    <name type="scientific">Candidatus Bacteroides merdavium</name>
    <dbReference type="NCBI Taxonomy" id="2838472"/>
    <lineage>
        <taxon>Bacteria</taxon>
        <taxon>Pseudomonadati</taxon>
        <taxon>Bacteroidota</taxon>
        <taxon>Bacteroidia</taxon>
        <taxon>Bacteroidales</taxon>
        <taxon>Bacteroidaceae</taxon>
        <taxon>Bacteroides</taxon>
    </lineage>
</organism>
<proteinExistence type="predicted"/>